<evidence type="ECO:0000256" key="6">
    <source>
        <dbReference type="ARBA" id="ARBA00022617"/>
    </source>
</evidence>
<comment type="caution">
    <text evidence="16">The sequence shown here is derived from an EMBL/GenBank/DDBJ whole genome shotgun (WGS) entry which is preliminary data.</text>
</comment>
<accession>A0ABX0WJF6</accession>
<keyword evidence="5 14" id="KW-1003">Cell membrane</keyword>
<evidence type="ECO:0000313" key="17">
    <source>
        <dbReference type="Proteomes" id="UP000720344"/>
    </source>
</evidence>
<keyword evidence="11 14" id="KW-0408">Iron</keyword>
<keyword evidence="10" id="KW-0560">Oxidoreductase</keyword>
<dbReference type="Proteomes" id="UP000720344">
    <property type="component" value="Unassembled WGS sequence"/>
</dbReference>
<feature type="transmembrane region" description="Helical" evidence="15">
    <location>
        <begin position="12"/>
        <end position="35"/>
    </location>
</feature>
<evidence type="ECO:0000256" key="3">
    <source>
        <dbReference type="ARBA" id="ARBA00006501"/>
    </source>
</evidence>
<comment type="function">
    <text evidence="14">Catalyzes the oxidation of protoporphyrinogen IX to protoporphyrin IX.</text>
</comment>
<comment type="cofactor">
    <cofactor evidence="14">
        <name>heme b</name>
        <dbReference type="ChEBI" id="CHEBI:60344"/>
    </cofactor>
    <text evidence="14">Binds 1 heme b (iron(II)-protoporphyrin IX) group per subunit.</text>
</comment>
<dbReference type="PIRSF" id="PIRSF004638">
    <property type="entry name" value="UCP004638"/>
    <property type="match status" value="1"/>
</dbReference>
<evidence type="ECO:0000256" key="7">
    <source>
        <dbReference type="ARBA" id="ARBA00022692"/>
    </source>
</evidence>
<evidence type="ECO:0000256" key="8">
    <source>
        <dbReference type="ARBA" id="ARBA00022723"/>
    </source>
</evidence>
<dbReference type="PANTHER" id="PTHR40255">
    <property type="entry name" value="UPF0093 MEMBRANE PROTEIN SLR1790"/>
    <property type="match status" value="1"/>
</dbReference>
<evidence type="ECO:0000256" key="5">
    <source>
        <dbReference type="ARBA" id="ARBA00022475"/>
    </source>
</evidence>
<dbReference type="EC" id="1.3.99.-" evidence="14"/>
<organism evidence="16 17">
    <name type="scientific">Rhodocyclus gracilis</name>
    <dbReference type="NCBI Taxonomy" id="2929842"/>
    <lineage>
        <taxon>Bacteria</taxon>
        <taxon>Pseudomonadati</taxon>
        <taxon>Pseudomonadota</taxon>
        <taxon>Betaproteobacteria</taxon>
        <taxon>Rhodocyclales</taxon>
        <taxon>Rhodocyclaceae</taxon>
        <taxon>Rhodocyclus</taxon>
    </lineage>
</organism>
<sequence>MLYLTIKAFHVIAIVIWIGGMLLAALLLVSMRPVAGPFLLPDDRLLVALQRWDRRVTTPAMASVWVLGLALAMLGHWFVAAWLSAKLVLVLALSALHGVQAGTLRRLMANGTRRKPGAMLRFAPLGILLSVGAIVVLVIFKPF</sequence>
<dbReference type="EMBL" id="JAATWB010000005">
    <property type="protein sequence ID" value="NJA89406.1"/>
    <property type="molecule type" value="Genomic_DNA"/>
</dbReference>
<evidence type="ECO:0000256" key="13">
    <source>
        <dbReference type="ARBA" id="ARBA00048390"/>
    </source>
</evidence>
<evidence type="ECO:0000256" key="9">
    <source>
        <dbReference type="ARBA" id="ARBA00022989"/>
    </source>
</evidence>
<dbReference type="RefSeq" id="WP_167681867.1">
    <property type="nucleotide sequence ID" value="NZ_JAATWB010000005.1"/>
</dbReference>
<evidence type="ECO:0000256" key="15">
    <source>
        <dbReference type="SAM" id="Phobius"/>
    </source>
</evidence>
<evidence type="ECO:0000256" key="12">
    <source>
        <dbReference type="ARBA" id="ARBA00023136"/>
    </source>
</evidence>
<comment type="subcellular location">
    <subcellularLocation>
        <location evidence="1">Cell membrane</location>
        <topology evidence="1">Multi-pass membrane protein</topology>
    </subcellularLocation>
</comment>
<evidence type="ECO:0000256" key="1">
    <source>
        <dbReference type="ARBA" id="ARBA00004651"/>
    </source>
</evidence>
<dbReference type="Pfam" id="PF03653">
    <property type="entry name" value="UPF0093"/>
    <property type="match status" value="1"/>
</dbReference>
<name>A0ABX0WJF6_9RHOO</name>
<keyword evidence="12 14" id="KW-0472">Membrane</keyword>
<comment type="pathway">
    <text evidence="2 14">Porphyrin-containing compound metabolism; protoporphyrin-IX biosynthesis; protoporphyrin-IX from protoporphyrinogen-IX: step 1/1.</text>
</comment>
<dbReference type="InterPro" id="IPR005265">
    <property type="entry name" value="HemJ-like"/>
</dbReference>
<gene>
    <name evidence="16" type="ORF">HCX48_09255</name>
</gene>
<evidence type="ECO:0000256" key="14">
    <source>
        <dbReference type="PIRNR" id="PIRNR004638"/>
    </source>
</evidence>
<feature type="transmembrane region" description="Helical" evidence="15">
    <location>
        <begin position="80"/>
        <end position="99"/>
    </location>
</feature>
<evidence type="ECO:0000256" key="10">
    <source>
        <dbReference type="ARBA" id="ARBA00023002"/>
    </source>
</evidence>
<dbReference type="PANTHER" id="PTHR40255:SF1">
    <property type="entry name" value="PROTOPORPHYRINOGEN IX OXIDASE"/>
    <property type="match status" value="1"/>
</dbReference>
<evidence type="ECO:0000256" key="4">
    <source>
        <dbReference type="ARBA" id="ARBA00017504"/>
    </source>
</evidence>
<comment type="similarity">
    <text evidence="3 14">Belongs to the HemJ family.</text>
</comment>
<evidence type="ECO:0000313" key="16">
    <source>
        <dbReference type="EMBL" id="NJA89406.1"/>
    </source>
</evidence>
<keyword evidence="17" id="KW-1185">Reference proteome</keyword>
<evidence type="ECO:0000256" key="2">
    <source>
        <dbReference type="ARBA" id="ARBA00005073"/>
    </source>
</evidence>
<comment type="catalytic activity">
    <reaction evidence="13 14">
        <text>protoporphyrinogen IX + 3 A = protoporphyrin IX + 3 AH2</text>
        <dbReference type="Rhea" id="RHEA:62000"/>
        <dbReference type="ChEBI" id="CHEBI:13193"/>
        <dbReference type="ChEBI" id="CHEBI:17499"/>
        <dbReference type="ChEBI" id="CHEBI:57306"/>
        <dbReference type="ChEBI" id="CHEBI:57307"/>
    </reaction>
</comment>
<protein>
    <recommendedName>
        <fullName evidence="4 14">Protoporphyrinogen IX oxidase</fullName>
        <ecNumber evidence="14">1.3.99.-</ecNumber>
    </recommendedName>
</protein>
<keyword evidence="9 15" id="KW-1133">Transmembrane helix</keyword>
<reference evidence="17" key="1">
    <citation type="submission" date="2020-03" db="EMBL/GenBank/DDBJ databases">
        <title>Whole-genome sequence of the purple nonsulfur bacterium Rhodocyclus tenuis DSM112.</title>
        <authorList>
            <person name="Kyndt J.A."/>
            <person name="Meyer T.E."/>
        </authorList>
    </citation>
    <scope>NUCLEOTIDE SEQUENCE [LARGE SCALE GENOMIC DNA]</scope>
    <source>
        <strain evidence="17">DSM 112</strain>
    </source>
</reference>
<keyword evidence="6 14" id="KW-0349">Heme</keyword>
<evidence type="ECO:0000256" key="11">
    <source>
        <dbReference type="ARBA" id="ARBA00023004"/>
    </source>
</evidence>
<keyword evidence="7 15" id="KW-0812">Transmembrane</keyword>
<keyword evidence="8 14" id="KW-0479">Metal-binding</keyword>
<proteinExistence type="inferred from homology"/>
<feature type="transmembrane region" description="Helical" evidence="15">
    <location>
        <begin position="120"/>
        <end position="140"/>
    </location>
</feature>